<feature type="chain" id="PRO_5036492812" evidence="1">
    <location>
        <begin position="18"/>
        <end position="139"/>
    </location>
</feature>
<sequence length="139" mass="15573">MSTSVLIFIFVPSVVFALPSRTAPPLIQQENPFTDHLVLGRQQPSRSLDSIASPRNALPMISTEERQDLCQICQRFTSEKPLECRTYCAKILKGKTSATKSGSDSRKKPTTLGDALCDFCKKYPKFRLSEICKKKLCSK</sequence>
<protein>
    <submittedName>
        <fullName evidence="2">Uncharacterized protein</fullName>
    </submittedName>
</protein>
<keyword evidence="1" id="KW-0732">Signal</keyword>
<organism evidence="2 3">
    <name type="scientific">Magallana gigas</name>
    <name type="common">Pacific oyster</name>
    <name type="synonym">Crassostrea gigas</name>
    <dbReference type="NCBI Taxonomy" id="29159"/>
    <lineage>
        <taxon>Eukaryota</taxon>
        <taxon>Metazoa</taxon>
        <taxon>Spiralia</taxon>
        <taxon>Lophotrochozoa</taxon>
        <taxon>Mollusca</taxon>
        <taxon>Bivalvia</taxon>
        <taxon>Autobranchia</taxon>
        <taxon>Pteriomorphia</taxon>
        <taxon>Ostreida</taxon>
        <taxon>Ostreoidea</taxon>
        <taxon>Ostreidae</taxon>
        <taxon>Magallana</taxon>
    </lineage>
</organism>
<evidence type="ECO:0000313" key="2">
    <source>
        <dbReference type="EnsemblMetazoa" id="G25165.1:cds"/>
    </source>
</evidence>
<feature type="signal peptide" evidence="1">
    <location>
        <begin position="1"/>
        <end position="17"/>
    </location>
</feature>
<accession>A0A8W8KVQ5</accession>
<dbReference type="Proteomes" id="UP000005408">
    <property type="component" value="Unassembled WGS sequence"/>
</dbReference>
<proteinExistence type="predicted"/>
<dbReference type="EnsemblMetazoa" id="G25165.1">
    <property type="protein sequence ID" value="G25165.1:cds"/>
    <property type="gene ID" value="G25165"/>
</dbReference>
<dbReference type="AlphaFoldDB" id="A0A8W8KVQ5"/>
<evidence type="ECO:0000256" key="1">
    <source>
        <dbReference type="SAM" id="SignalP"/>
    </source>
</evidence>
<keyword evidence="3" id="KW-1185">Reference proteome</keyword>
<evidence type="ECO:0000313" key="3">
    <source>
        <dbReference type="Proteomes" id="UP000005408"/>
    </source>
</evidence>
<name>A0A8W8KVQ5_MAGGI</name>
<reference evidence="2" key="1">
    <citation type="submission" date="2022-08" db="UniProtKB">
        <authorList>
            <consortium name="EnsemblMetazoa"/>
        </authorList>
    </citation>
    <scope>IDENTIFICATION</scope>
    <source>
        <strain evidence="2">05x7-T-G4-1.051#20</strain>
    </source>
</reference>
<dbReference type="OrthoDB" id="6199609at2759"/>